<dbReference type="SUPFAM" id="SSF55315">
    <property type="entry name" value="L30e-like"/>
    <property type="match status" value="1"/>
</dbReference>
<dbReference type="PRINTS" id="PR00972">
    <property type="entry name" value="RIBSOMALS12E"/>
</dbReference>
<dbReference type="InterPro" id="IPR029064">
    <property type="entry name" value="Ribosomal_eL30-like_sf"/>
</dbReference>
<dbReference type="InterPro" id="IPR000530">
    <property type="entry name" value="Ribosomal_eS12"/>
</dbReference>
<proteinExistence type="predicted"/>
<dbReference type="EMBL" id="JASSZA010000007">
    <property type="protein sequence ID" value="KAK2105144.1"/>
    <property type="molecule type" value="Genomic_DNA"/>
</dbReference>
<evidence type="ECO:0000313" key="2">
    <source>
        <dbReference type="Proteomes" id="UP001266305"/>
    </source>
</evidence>
<keyword evidence="2" id="KW-1185">Reference proteome</keyword>
<gene>
    <name evidence="1" type="ORF">P7K49_014658</name>
</gene>
<sequence>MEVNTALQGVLKTTLIHDGPARGIRRVPRALEEHQAHLCMPVSAVMSVCVFSWGRPMCSTPDQLNQEVKYRQVTERMEFVTLEILTTKKPAEHSSAMKEASKASFSAFGWSHDIATETVSAGKGPQQLSYAVRCSLNAVSFDLKAVILTVGLSHFCKSSH</sequence>
<comment type="caution">
    <text evidence="1">The sequence shown here is derived from an EMBL/GenBank/DDBJ whole genome shotgun (WGS) entry which is preliminary data.</text>
</comment>
<accession>A0ABQ9V889</accession>
<name>A0ABQ9V889_SAGOE</name>
<evidence type="ECO:0000313" key="1">
    <source>
        <dbReference type="EMBL" id="KAK2105144.1"/>
    </source>
</evidence>
<reference evidence="1 2" key="1">
    <citation type="submission" date="2023-05" db="EMBL/GenBank/DDBJ databases">
        <title>B98-5 Cell Line De Novo Hybrid Assembly: An Optical Mapping Approach.</title>
        <authorList>
            <person name="Kananen K."/>
            <person name="Auerbach J.A."/>
            <person name="Kautto E."/>
            <person name="Blachly J.S."/>
        </authorList>
    </citation>
    <scope>NUCLEOTIDE SEQUENCE [LARGE SCALE GENOMIC DNA]</scope>
    <source>
        <strain evidence="1">B95-8</strain>
        <tissue evidence="1">Cell line</tissue>
    </source>
</reference>
<organism evidence="1 2">
    <name type="scientific">Saguinus oedipus</name>
    <name type="common">Cotton-top tamarin</name>
    <name type="synonym">Oedipomidas oedipus</name>
    <dbReference type="NCBI Taxonomy" id="9490"/>
    <lineage>
        <taxon>Eukaryota</taxon>
        <taxon>Metazoa</taxon>
        <taxon>Chordata</taxon>
        <taxon>Craniata</taxon>
        <taxon>Vertebrata</taxon>
        <taxon>Euteleostomi</taxon>
        <taxon>Mammalia</taxon>
        <taxon>Eutheria</taxon>
        <taxon>Euarchontoglires</taxon>
        <taxon>Primates</taxon>
        <taxon>Haplorrhini</taxon>
        <taxon>Platyrrhini</taxon>
        <taxon>Cebidae</taxon>
        <taxon>Callitrichinae</taxon>
        <taxon>Saguinus</taxon>
    </lineage>
</organism>
<dbReference type="Gene3D" id="3.30.1330.30">
    <property type="match status" value="1"/>
</dbReference>
<protein>
    <submittedName>
        <fullName evidence="1">Uncharacterized protein</fullName>
    </submittedName>
</protein>
<dbReference type="Proteomes" id="UP001266305">
    <property type="component" value="Unassembled WGS sequence"/>
</dbReference>